<evidence type="ECO:0000256" key="1">
    <source>
        <dbReference type="SAM" id="MobiDB-lite"/>
    </source>
</evidence>
<dbReference type="OrthoDB" id="3938623at2759"/>
<dbReference type="EMBL" id="KL584979">
    <property type="protein sequence ID" value="KEQ86009.1"/>
    <property type="molecule type" value="Genomic_DNA"/>
</dbReference>
<dbReference type="InterPro" id="IPR045142">
    <property type="entry name" value="BCAS3-like"/>
</dbReference>
<feature type="compositionally biased region" description="Basic and acidic residues" evidence="1">
    <location>
        <begin position="36"/>
        <end position="49"/>
    </location>
</feature>
<feature type="region of interest" description="Disordered" evidence="1">
    <location>
        <begin position="1"/>
        <end position="145"/>
    </location>
</feature>
<dbReference type="GeneID" id="40744143"/>
<organism evidence="2 3">
    <name type="scientific">Aureobasidium pullulans EXF-150</name>
    <dbReference type="NCBI Taxonomy" id="1043002"/>
    <lineage>
        <taxon>Eukaryota</taxon>
        <taxon>Fungi</taxon>
        <taxon>Dikarya</taxon>
        <taxon>Ascomycota</taxon>
        <taxon>Pezizomycotina</taxon>
        <taxon>Dothideomycetes</taxon>
        <taxon>Dothideomycetidae</taxon>
        <taxon>Dothideales</taxon>
        <taxon>Saccotheciaceae</taxon>
        <taxon>Aureobasidium</taxon>
    </lineage>
</organism>
<keyword evidence="3" id="KW-1185">Reference proteome</keyword>
<evidence type="ECO:0008006" key="4">
    <source>
        <dbReference type="Google" id="ProtNLM"/>
    </source>
</evidence>
<dbReference type="HOGENOM" id="CLU_005319_0_0_1"/>
<evidence type="ECO:0000313" key="2">
    <source>
        <dbReference type="EMBL" id="KEQ86009.1"/>
    </source>
</evidence>
<protein>
    <recommendedName>
        <fullName evidence="4">WD40 repeat-like protein</fullName>
    </recommendedName>
</protein>
<gene>
    <name evidence="2" type="ORF">M438DRAFT_294185</name>
</gene>
<name>A0A074XQT6_AURPU</name>
<dbReference type="AlphaFoldDB" id="A0A074XQT6"/>
<sequence>MPSSNDELFHAEDTPDEVKGNKTSRKKQKKKAAAKQRLEAEDDSSKDSSSEGPHFSPDLAPTLNPIAPSPPPSRSPSPRLDARISKETTDMGADQATPPLLKPTTHLSPFAPTSEPSPPQDGVMPSRLSGAGSPLHAASLSSSPQGGIRLPQGFLSRGFPDVANIPYITPATQPVSFANTNQPLPYEPPPPHLPQRHFSRLADFDFSRPVYPDKFLQAGSRGYYCGFDTWQAPKSASPPCTSSVTLTGFEGGLEVHRVSRHKTEMLGRLEGLQGAVINAKILPCTARDDPLEHLRPLVACVVHGPVLEGDQGRSSSATDIREYHTFVEVYSMQTWQRVGRLFQTRPERIHQPVTSKGFNPPPPIGSLSIAAQGRFILVTSGVSGEIYVFAARSKQPAADQMPFCCLGKYWSSLNTKTLPDDRQHGHIPGNTGPVRQKSAQKTVYALSDRWLAIKPPVTSSSQTTLKGTIGITSHVDSTSVASHACPGPPLANCEVDAPFNESLISRVAKSTTREIYRGAQQGFQAIKTYINGPANPNGDPAYYGSPQSPQTEHSNFPPTHAHSNEPQTSPVEPALVSIIDLEKLFEREERESKGGPILSATFHLNDGCSFLSFSPSGLSLLATNHVGDESRVWDLARINDGRAAVSDPSSVGTIRLVSRFHRMSPSVVIDAVWTACGNRIAIVTEKGTVHLYGLQSLEYKPPVMLSSSMPSPGTSPREEIQAPAGGFLSNMRAGIRGIQDIATRPRTGSSGLVNTLGVAGLAAKSAGRRVVRQGLSKGFGVASEGVHHIRHAEDNKIRLHVSTQHSIAPNCVQWQHGKDRDIIATLCSGNLALLAVKNVSHTQQRKTVVSPAVEKTPLYSSALPTIASDVLPPAVLGLLEPEGPHGGCAREGLHGFCIWNAPPTHKHAQRRASIVSLGQRKAAMPVQDKDTNPPYMPYHRLPTVNLFTVSQPKSQVDETDNTWVFGLPLAASSRVSSQQDSDEAYDEGITEEDMEGLVGQIDETLRAQGFSPNRDEDGFMAANLVDM</sequence>
<dbReference type="GO" id="GO:0006914">
    <property type="term" value="P:autophagy"/>
    <property type="evidence" value="ECO:0007669"/>
    <property type="project" value="InterPro"/>
</dbReference>
<feature type="compositionally biased region" description="Low complexity" evidence="1">
    <location>
        <begin position="128"/>
        <end position="144"/>
    </location>
</feature>
<accession>A0A074XQT6</accession>
<feature type="compositionally biased region" description="Basic and acidic residues" evidence="1">
    <location>
        <begin position="80"/>
        <end position="89"/>
    </location>
</feature>
<feature type="region of interest" description="Disordered" evidence="1">
    <location>
        <begin position="530"/>
        <end position="572"/>
    </location>
</feature>
<proteinExistence type="predicted"/>
<dbReference type="STRING" id="1043002.A0A074XQT6"/>
<dbReference type="InterPro" id="IPR036322">
    <property type="entry name" value="WD40_repeat_dom_sf"/>
</dbReference>
<dbReference type="SUPFAM" id="SSF50978">
    <property type="entry name" value="WD40 repeat-like"/>
    <property type="match status" value="1"/>
</dbReference>
<dbReference type="GO" id="GO:0042594">
    <property type="term" value="P:response to starvation"/>
    <property type="evidence" value="ECO:0007669"/>
    <property type="project" value="TreeGrafter"/>
</dbReference>
<dbReference type="PANTHER" id="PTHR13268:SF0">
    <property type="entry name" value="BCAS3 MICROTUBULE ASSOCIATED CELL MIGRATION FACTOR"/>
    <property type="match status" value="1"/>
</dbReference>
<reference evidence="2 3" key="1">
    <citation type="journal article" date="2014" name="BMC Genomics">
        <title>Genome sequencing of four Aureobasidium pullulans varieties: biotechnological potential, stress tolerance, and description of new species.</title>
        <authorList>
            <person name="Gostin Ar C."/>
            <person name="Ohm R.A."/>
            <person name="Kogej T."/>
            <person name="Sonjak S."/>
            <person name="Turk M."/>
            <person name="Zajc J."/>
            <person name="Zalar P."/>
            <person name="Grube M."/>
            <person name="Sun H."/>
            <person name="Han J."/>
            <person name="Sharma A."/>
            <person name="Chiniquy J."/>
            <person name="Ngan C.Y."/>
            <person name="Lipzen A."/>
            <person name="Barry K."/>
            <person name="Grigoriev I.V."/>
            <person name="Gunde-Cimerman N."/>
        </authorList>
    </citation>
    <scope>NUCLEOTIDE SEQUENCE [LARGE SCALE GENOMIC DNA]</scope>
    <source>
        <strain evidence="2 3">EXF-150</strain>
    </source>
</reference>
<feature type="compositionally biased region" description="Polar residues" evidence="1">
    <location>
        <begin position="545"/>
        <end position="557"/>
    </location>
</feature>
<feature type="compositionally biased region" description="Basic and acidic residues" evidence="1">
    <location>
        <begin position="7"/>
        <end position="20"/>
    </location>
</feature>
<dbReference type="GO" id="GO:0005737">
    <property type="term" value="C:cytoplasm"/>
    <property type="evidence" value="ECO:0007669"/>
    <property type="project" value="TreeGrafter"/>
</dbReference>
<evidence type="ECO:0000313" key="3">
    <source>
        <dbReference type="Proteomes" id="UP000030706"/>
    </source>
</evidence>
<dbReference type="PANTHER" id="PTHR13268">
    <property type="entry name" value="BREAST CARCINOMA AMPLIFIED SEQUENCE 3"/>
    <property type="match status" value="1"/>
</dbReference>
<dbReference type="Proteomes" id="UP000030706">
    <property type="component" value="Unassembled WGS sequence"/>
</dbReference>
<feature type="compositionally biased region" description="Basic residues" evidence="1">
    <location>
        <begin position="22"/>
        <end position="34"/>
    </location>
</feature>
<dbReference type="RefSeq" id="XP_029762196.1">
    <property type="nucleotide sequence ID" value="XM_029901837.1"/>
</dbReference>